<dbReference type="EMBL" id="CAADRP010000413">
    <property type="protein sequence ID" value="VFU27995.1"/>
    <property type="molecule type" value="Genomic_DNA"/>
</dbReference>
<evidence type="ECO:0000313" key="4">
    <source>
        <dbReference type="EMBL" id="VFU27995.1"/>
    </source>
</evidence>
<evidence type="ECO:0000256" key="3">
    <source>
        <dbReference type="ARBA" id="ARBA00022801"/>
    </source>
</evidence>
<dbReference type="GO" id="GO:0008239">
    <property type="term" value="F:dipeptidyl-peptidase activity"/>
    <property type="evidence" value="ECO:0007669"/>
    <property type="project" value="TreeGrafter"/>
</dbReference>
<organism evidence="4">
    <name type="scientific">Salix viminalis</name>
    <name type="common">Common osier</name>
    <name type="synonym">Basket willow</name>
    <dbReference type="NCBI Taxonomy" id="40686"/>
    <lineage>
        <taxon>Eukaryota</taxon>
        <taxon>Viridiplantae</taxon>
        <taxon>Streptophyta</taxon>
        <taxon>Embryophyta</taxon>
        <taxon>Tracheophyta</taxon>
        <taxon>Spermatophyta</taxon>
        <taxon>Magnoliopsida</taxon>
        <taxon>eudicotyledons</taxon>
        <taxon>Gunneridae</taxon>
        <taxon>Pentapetalae</taxon>
        <taxon>rosids</taxon>
        <taxon>fabids</taxon>
        <taxon>Malpighiales</taxon>
        <taxon>Salicaceae</taxon>
        <taxon>Saliceae</taxon>
        <taxon>Salix</taxon>
    </lineage>
</organism>
<dbReference type="Gene3D" id="3.40.50.1820">
    <property type="entry name" value="alpha/beta hydrolase"/>
    <property type="match status" value="1"/>
</dbReference>
<protein>
    <submittedName>
        <fullName evidence="4">Uncharacterized protein</fullName>
    </submittedName>
</protein>
<keyword evidence="3" id="KW-0378">Hydrolase</keyword>
<dbReference type="PANTHER" id="PTHR11010">
    <property type="entry name" value="PROTEASE S28 PRO-X CARBOXYPEPTIDASE-RELATED"/>
    <property type="match status" value="1"/>
</dbReference>
<accession>A0A6N2KXJ6</accession>
<keyword evidence="2" id="KW-0732">Signal</keyword>
<proteinExistence type="predicted"/>
<keyword evidence="1" id="KW-0645">Protease</keyword>
<reference evidence="4" key="1">
    <citation type="submission" date="2019-03" db="EMBL/GenBank/DDBJ databases">
        <authorList>
            <person name="Mank J."/>
            <person name="Almeida P."/>
        </authorList>
    </citation>
    <scope>NUCLEOTIDE SEQUENCE</scope>
    <source>
        <strain evidence="4">78183</strain>
    </source>
</reference>
<name>A0A6N2KXJ6_SALVM</name>
<evidence type="ECO:0000256" key="2">
    <source>
        <dbReference type="ARBA" id="ARBA00022729"/>
    </source>
</evidence>
<sequence>MGPGFGLIALTCLNKDDFDDIGILLAENAHRFKALQHRYCGKSIPFGSRNEAFKNASTLGYFNSAQALADYAEIVIHIKEKFHAPCSPENSQSCHDTIKKSRTVIDKIDSEPDCITILSKKFETCK</sequence>
<dbReference type="PANTHER" id="PTHR11010:SF114">
    <property type="entry name" value="SERINE CARBOXYPEPTIDASE S28 FAMILY PROTEIN"/>
    <property type="match status" value="1"/>
</dbReference>
<dbReference type="GO" id="GO:0006508">
    <property type="term" value="P:proteolysis"/>
    <property type="evidence" value="ECO:0007669"/>
    <property type="project" value="UniProtKB-KW"/>
</dbReference>
<gene>
    <name evidence="4" type="ORF">SVIM_LOCUS88851</name>
</gene>
<dbReference type="InterPro" id="IPR029058">
    <property type="entry name" value="AB_hydrolase_fold"/>
</dbReference>
<evidence type="ECO:0000256" key="1">
    <source>
        <dbReference type="ARBA" id="ARBA00022670"/>
    </source>
</evidence>
<dbReference type="AlphaFoldDB" id="A0A6N2KXJ6"/>